<feature type="transmembrane region" description="Helical" evidence="1">
    <location>
        <begin position="118"/>
        <end position="139"/>
    </location>
</feature>
<evidence type="ECO:0000256" key="1">
    <source>
        <dbReference type="SAM" id="Phobius"/>
    </source>
</evidence>
<feature type="transmembrane region" description="Helical" evidence="1">
    <location>
        <begin position="12"/>
        <end position="32"/>
    </location>
</feature>
<dbReference type="AlphaFoldDB" id="A0A916XCK9"/>
<feature type="transmembrane region" description="Helical" evidence="1">
    <location>
        <begin position="78"/>
        <end position="97"/>
    </location>
</feature>
<protein>
    <submittedName>
        <fullName evidence="2">Uncharacterized protein</fullName>
    </submittedName>
</protein>
<evidence type="ECO:0000313" key="2">
    <source>
        <dbReference type="EMBL" id="GGC61927.1"/>
    </source>
</evidence>
<name>A0A916XCK9_9ACTN</name>
<organism evidence="2 3">
    <name type="scientific">Hoyosella rhizosphaerae</name>
    <dbReference type="NCBI Taxonomy" id="1755582"/>
    <lineage>
        <taxon>Bacteria</taxon>
        <taxon>Bacillati</taxon>
        <taxon>Actinomycetota</taxon>
        <taxon>Actinomycetes</taxon>
        <taxon>Mycobacteriales</taxon>
        <taxon>Hoyosellaceae</taxon>
        <taxon>Hoyosella</taxon>
    </lineage>
</organism>
<feature type="transmembrane region" description="Helical" evidence="1">
    <location>
        <begin position="53"/>
        <end position="72"/>
    </location>
</feature>
<dbReference type="Proteomes" id="UP000641514">
    <property type="component" value="Unassembled WGS sequence"/>
</dbReference>
<dbReference type="RefSeq" id="WP_188671701.1">
    <property type="nucleotide sequence ID" value="NZ_BMJH01000001.1"/>
</dbReference>
<proteinExistence type="predicted"/>
<dbReference type="EMBL" id="BMJH01000001">
    <property type="protein sequence ID" value="GGC61927.1"/>
    <property type="molecule type" value="Genomic_DNA"/>
</dbReference>
<keyword evidence="1" id="KW-0812">Transmembrane</keyword>
<reference evidence="2" key="2">
    <citation type="submission" date="2020-09" db="EMBL/GenBank/DDBJ databases">
        <authorList>
            <person name="Sun Q."/>
            <person name="Zhou Y."/>
        </authorList>
    </citation>
    <scope>NUCLEOTIDE SEQUENCE</scope>
    <source>
        <strain evidence="2">CGMCC 1.15478</strain>
    </source>
</reference>
<keyword evidence="1" id="KW-0472">Membrane</keyword>
<reference evidence="2" key="1">
    <citation type="journal article" date="2014" name="Int. J. Syst. Evol. Microbiol.">
        <title>Complete genome sequence of Corynebacterium casei LMG S-19264T (=DSM 44701T), isolated from a smear-ripened cheese.</title>
        <authorList>
            <consortium name="US DOE Joint Genome Institute (JGI-PGF)"/>
            <person name="Walter F."/>
            <person name="Albersmeier A."/>
            <person name="Kalinowski J."/>
            <person name="Ruckert C."/>
        </authorList>
    </citation>
    <scope>NUCLEOTIDE SEQUENCE</scope>
    <source>
        <strain evidence="2">CGMCC 1.15478</strain>
    </source>
</reference>
<evidence type="ECO:0000313" key="3">
    <source>
        <dbReference type="Proteomes" id="UP000641514"/>
    </source>
</evidence>
<gene>
    <name evidence="2" type="ORF">GCM10011410_13010</name>
</gene>
<accession>A0A916XCK9</accession>
<keyword evidence="1" id="KW-1133">Transmembrane helix</keyword>
<comment type="caution">
    <text evidence="2">The sequence shown here is derived from an EMBL/GenBank/DDBJ whole genome shotgun (WGS) entry which is preliminary data.</text>
</comment>
<keyword evidence="3" id="KW-1185">Reference proteome</keyword>
<sequence length="142" mass="15329">MVVELALETRVALAAAGGIFLWALVLGVWKYAQIVRSPQHQAHVYVDIAHRAALMYAFAALLLAPFAELSAWPSWVNTVAVLVVVVFFVGAIASYVVHGALQDTTNQFAKPVHGLHGFMFALIACEIGGFAVLFVGFLVSQF</sequence>